<keyword evidence="8" id="KW-1185">Reference proteome</keyword>
<comment type="similarity">
    <text evidence="6">Belongs to the vsr family.</text>
</comment>
<dbReference type="PATRIC" id="fig|1286106.3.peg.1583"/>
<evidence type="ECO:0000256" key="6">
    <source>
        <dbReference type="PIRNR" id="PIRNR018267"/>
    </source>
</evidence>
<keyword evidence="2 6" id="KW-0255">Endonuclease</keyword>
<evidence type="ECO:0000256" key="2">
    <source>
        <dbReference type="ARBA" id="ARBA00022759"/>
    </source>
</evidence>
<evidence type="ECO:0000313" key="7">
    <source>
        <dbReference type="EMBL" id="EMR12875.1"/>
    </source>
</evidence>
<dbReference type="PIRSF" id="PIRSF018267">
    <property type="entry name" value="VSR_endonuc"/>
    <property type="match status" value="1"/>
</dbReference>
<dbReference type="GO" id="GO:0004519">
    <property type="term" value="F:endonuclease activity"/>
    <property type="evidence" value="ECO:0007669"/>
    <property type="project" value="UniProtKB-KW"/>
</dbReference>
<evidence type="ECO:0000256" key="4">
    <source>
        <dbReference type="ARBA" id="ARBA00022801"/>
    </source>
</evidence>
<dbReference type="REBASE" id="64638">
    <property type="entry name" value="V.MloMPLORF7892P"/>
</dbReference>
<dbReference type="NCBIfam" id="TIGR00632">
    <property type="entry name" value="vsr"/>
    <property type="match status" value="1"/>
</dbReference>
<comment type="caution">
    <text evidence="7">The sequence shown here is derived from an EMBL/GenBank/DDBJ whole genome shotgun (WGS) entry which is preliminary data.</text>
</comment>
<evidence type="ECO:0000313" key="8">
    <source>
        <dbReference type="Proteomes" id="UP000012019"/>
    </source>
</evidence>
<evidence type="ECO:0000256" key="5">
    <source>
        <dbReference type="ARBA" id="ARBA00023204"/>
    </source>
</evidence>
<sequence>MADILTKEKRSWNMSQIRGRDTRPEILLRSVIHRSGVRFRLHDNKLPGKPDIVLPRYKTAIFVNGCFWHRHEGCKYAYMPKSRIEFWESKFSRTVQRDAEKSRELMELGWHVFTAWECEIKNAPDELLERLLIFLKELN</sequence>
<dbReference type="GO" id="GO:0016787">
    <property type="term" value="F:hydrolase activity"/>
    <property type="evidence" value="ECO:0007669"/>
    <property type="project" value="UniProtKB-KW"/>
</dbReference>
<name>M7PG74_9GAMM</name>
<keyword evidence="5 6" id="KW-0234">DNA repair</keyword>
<gene>
    <name evidence="7" type="ORF">MPL1_07897</name>
</gene>
<keyword evidence="1 6" id="KW-0540">Nuclease</keyword>
<accession>M7PG74</accession>
<organism evidence="7 8">
    <name type="scientific">Methylophaga lonarensis MPL</name>
    <dbReference type="NCBI Taxonomy" id="1286106"/>
    <lineage>
        <taxon>Bacteria</taxon>
        <taxon>Pseudomonadati</taxon>
        <taxon>Pseudomonadota</taxon>
        <taxon>Gammaproteobacteria</taxon>
        <taxon>Thiotrichales</taxon>
        <taxon>Piscirickettsiaceae</taxon>
        <taxon>Methylophaga</taxon>
    </lineage>
</organism>
<dbReference type="InterPro" id="IPR011335">
    <property type="entry name" value="Restrct_endonuc-II-like"/>
</dbReference>
<dbReference type="Pfam" id="PF03852">
    <property type="entry name" value="Vsr"/>
    <property type="match status" value="1"/>
</dbReference>
<dbReference type="RefSeq" id="WP_009726565.1">
    <property type="nucleotide sequence ID" value="NZ_APHR01000039.1"/>
</dbReference>
<keyword evidence="3 6" id="KW-0227">DNA damage</keyword>
<dbReference type="EC" id="3.1.-.-" evidence="6"/>
<dbReference type="eggNOG" id="COG3727">
    <property type="taxonomic scope" value="Bacteria"/>
</dbReference>
<dbReference type="Proteomes" id="UP000012019">
    <property type="component" value="Unassembled WGS sequence"/>
</dbReference>
<keyword evidence="4 6" id="KW-0378">Hydrolase</keyword>
<dbReference type="SUPFAM" id="SSF52980">
    <property type="entry name" value="Restriction endonuclease-like"/>
    <property type="match status" value="1"/>
</dbReference>
<dbReference type="InterPro" id="IPR004603">
    <property type="entry name" value="DNA_mismatch_endonuc_vsr"/>
</dbReference>
<reference evidence="7 8" key="1">
    <citation type="journal article" date="2013" name="Genome Announc.">
        <title>Draft Genome Sequence of Methylophaga lonarensis MPLT, a Haloalkaliphilic (Non-Methane-Utilizing) Methylotroph.</title>
        <authorList>
            <person name="Shetty S.A."/>
            <person name="Marathe N.P."/>
            <person name="Munot H."/>
            <person name="Antony C.P."/>
            <person name="Dhotre D.P."/>
            <person name="Murrell J.C."/>
            <person name="Shouche Y.S."/>
        </authorList>
    </citation>
    <scope>NUCLEOTIDE SEQUENCE [LARGE SCALE GENOMIC DNA]</scope>
    <source>
        <strain evidence="7 8">MPL</strain>
    </source>
</reference>
<dbReference type="EMBL" id="APHR01000039">
    <property type="protein sequence ID" value="EMR12875.1"/>
    <property type="molecule type" value="Genomic_DNA"/>
</dbReference>
<dbReference type="GO" id="GO:0006298">
    <property type="term" value="P:mismatch repair"/>
    <property type="evidence" value="ECO:0007669"/>
    <property type="project" value="UniProtKB-UniRule"/>
</dbReference>
<comment type="function">
    <text evidence="6">May nick specific sequences that contain T:G mispairs resulting from m5C-deamination.</text>
</comment>
<protein>
    <recommendedName>
        <fullName evidence="6">Very short patch repair endonuclease</fullName>
        <ecNumber evidence="6">3.1.-.-</ecNumber>
    </recommendedName>
</protein>
<proteinExistence type="inferred from homology"/>
<dbReference type="OrthoDB" id="9801520at2"/>
<evidence type="ECO:0000256" key="3">
    <source>
        <dbReference type="ARBA" id="ARBA00022763"/>
    </source>
</evidence>
<dbReference type="STRING" id="1286106.MPL1_07897"/>
<evidence type="ECO:0000256" key="1">
    <source>
        <dbReference type="ARBA" id="ARBA00022722"/>
    </source>
</evidence>
<dbReference type="Gene3D" id="3.40.960.10">
    <property type="entry name" value="VSR Endonuclease"/>
    <property type="match status" value="1"/>
</dbReference>
<dbReference type="CDD" id="cd00221">
    <property type="entry name" value="Vsr"/>
    <property type="match status" value="1"/>
</dbReference>
<dbReference type="AlphaFoldDB" id="M7PG74"/>